<organism evidence="1 2">
    <name type="scientific">Acetobacter malorum DSM 14337</name>
    <dbReference type="NCBI Taxonomy" id="1307910"/>
    <lineage>
        <taxon>Bacteria</taxon>
        <taxon>Pseudomonadati</taxon>
        <taxon>Pseudomonadota</taxon>
        <taxon>Alphaproteobacteria</taxon>
        <taxon>Acetobacterales</taxon>
        <taxon>Acetobacteraceae</taxon>
        <taxon>Acetobacter</taxon>
    </lineage>
</organism>
<gene>
    <name evidence="1" type="ORF">AA14337_0321</name>
</gene>
<evidence type="ECO:0000313" key="1">
    <source>
        <dbReference type="EMBL" id="GBQ75775.1"/>
    </source>
</evidence>
<evidence type="ECO:0000313" key="2">
    <source>
        <dbReference type="Proteomes" id="UP001065047"/>
    </source>
</evidence>
<dbReference type="Proteomes" id="UP001065047">
    <property type="component" value="Unassembled WGS sequence"/>
</dbReference>
<keyword evidence="2" id="KW-1185">Reference proteome</keyword>
<accession>A0ABQ0PM82</accession>
<comment type="caution">
    <text evidence="1">The sequence shown here is derived from an EMBL/GenBank/DDBJ whole genome shotgun (WGS) entry which is preliminary data.</text>
</comment>
<reference evidence="1" key="1">
    <citation type="submission" date="2013-04" db="EMBL/GenBank/DDBJ databases">
        <title>The genome sequencing project of 58 acetic acid bacteria.</title>
        <authorList>
            <person name="Okamoto-Kainuma A."/>
            <person name="Ishikawa M."/>
            <person name="Umino S."/>
            <person name="Koizumi Y."/>
            <person name="Shiwa Y."/>
            <person name="Yoshikawa H."/>
            <person name="Matsutani M."/>
            <person name="Matsushita K."/>
        </authorList>
    </citation>
    <scope>NUCLEOTIDE SEQUENCE</scope>
    <source>
        <strain evidence="1">DSM 14337</strain>
    </source>
</reference>
<sequence length="92" mass="10479">MKKQEVIKILAPGTALRYEFITIAKVRLNASYCFQIDTLAGVWYQLSHSRFSVFSALRTMRAALFFVLTQIVINMQATDGRKISRASVRLHA</sequence>
<dbReference type="GeneID" id="29555812"/>
<proteinExistence type="predicted"/>
<protein>
    <submittedName>
        <fullName evidence="1">Uncharacterized protein</fullName>
    </submittedName>
</protein>
<name>A0ABQ0PM82_9PROT</name>
<dbReference type="RefSeq" id="WP_061505432.1">
    <property type="nucleotide sequence ID" value="NZ_BAPF01000003.1"/>
</dbReference>
<dbReference type="EMBL" id="BAPF01000003">
    <property type="protein sequence ID" value="GBQ75775.1"/>
    <property type="molecule type" value="Genomic_DNA"/>
</dbReference>